<gene>
    <name evidence="9" type="ORF">XJ44_04825</name>
</gene>
<evidence type="ECO:0000259" key="8">
    <source>
        <dbReference type="PROSITE" id="PS50928"/>
    </source>
</evidence>
<name>A0ABX3IHM6_9BACT</name>
<evidence type="ECO:0000313" key="10">
    <source>
        <dbReference type="Proteomes" id="UP000242616"/>
    </source>
</evidence>
<evidence type="ECO:0000256" key="5">
    <source>
        <dbReference type="ARBA" id="ARBA00022989"/>
    </source>
</evidence>
<evidence type="ECO:0000313" key="9">
    <source>
        <dbReference type="EMBL" id="ONN27332.1"/>
    </source>
</evidence>
<dbReference type="CDD" id="cd06261">
    <property type="entry name" value="TM_PBP2"/>
    <property type="match status" value="1"/>
</dbReference>
<feature type="transmembrane region" description="Helical" evidence="7">
    <location>
        <begin position="202"/>
        <end position="224"/>
    </location>
</feature>
<feature type="transmembrane region" description="Helical" evidence="7">
    <location>
        <begin position="12"/>
        <end position="35"/>
    </location>
</feature>
<dbReference type="InterPro" id="IPR000515">
    <property type="entry name" value="MetI-like"/>
</dbReference>
<comment type="similarity">
    <text evidence="7">Belongs to the binding-protein-dependent transport system permease family.</text>
</comment>
<keyword evidence="3" id="KW-1003">Cell membrane</keyword>
<keyword evidence="6 7" id="KW-0472">Membrane</keyword>
<keyword evidence="4 7" id="KW-0812">Transmembrane</keyword>
<feature type="transmembrane region" description="Helical" evidence="7">
    <location>
        <begin position="157"/>
        <end position="181"/>
    </location>
</feature>
<evidence type="ECO:0000256" key="4">
    <source>
        <dbReference type="ARBA" id="ARBA00022692"/>
    </source>
</evidence>
<dbReference type="InterPro" id="IPR051393">
    <property type="entry name" value="ABC_transporter_permease"/>
</dbReference>
<comment type="caution">
    <text evidence="9">The sequence shown here is derived from an EMBL/GenBank/DDBJ whole genome shotgun (WGS) entry which is preliminary data.</text>
</comment>
<reference evidence="9 10" key="1">
    <citation type="submission" date="2015-06" db="EMBL/GenBank/DDBJ databases">
        <title>Genome sequencing of Thermotogales isolates from hydrothermal vents.</title>
        <authorList>
            <person name="Haverkamp T.H."/>
            <person name="Kublanov I.V."/>
            <person name="Nesbo C.L."/>
        </authorList>
    </citation>
    <scope>NUCLEOTIDE SEQUENCE [LARGE SCALE GENOMIC DNA]</scope>
    <source>
        <strain evidence="10">ik275mar</strain>
    </source>
</reference>
<proteinExistence type="inferred from homology"/>
<dbReference type="PANTHER" id="PTHR30193:SF37">
    <property type="entry name" value="INNER MEMBRANE ABC TRANSPORTER PERMEASE PROTEIN YCJO"/>
    <property type="match status" value="1"/>
</dbReference>
<keyword evidence="2 7" id="KW-0813">Transport</keyword>
<evidence type="ECO:0000256" key="3">
    <source>
        <dbReference type="ARBA" id="ARBA00022475"/>
    </source>
</evidence>
<feature type="transmembrane region" description="Helical" evidence="7">
    <location>
        <begin position="262"/>
        <end position="282"/>
    </location>
</feature>
<dbReference type="Pfam" id="PF00528">
    <property type="entry name" value="BPD_transp_1"/>
    <property type="match status" value="1"/>
</dbReference>
<feature type="transmembrane region" description="Helical" evidence="7">
    <location>
        <begin position="107"/>
        <end position="127"/>
    </location>
</feature>
<comment type="subcellular location">
    <subcellularLocation>
        <location evidence="1 7">Cell membrane</location>
        <topology evidence="1 7">Multi-pass membrane protein</topology>
    </subcellularLocation>
</comment>
<organism evidence="9 10">
    <name type="scientific">Thermosipho affectus</name>
    <dbReference type="NCBI Taxonomy" id="660294"/>
    <lineage>
        <taxon>Bacteria</taxon>
        <taxon>Thermotogati</taxon>
        <taxon>Thermotogota</taxon>
        <taxon>Thermotogae</taxon>
        <taxon>Thermotogales</taxon>
        <taxon>Fervidobacteriaceae</taxon>
        <taxon>Thermosipho</taxon>
    </lineage>
</organism>
<dbReference type="EMBL" id="LBFC01000018">
    <property type="protein sequence ID" value="ONN27332.1"/>
    <property type="molecule type" value="Genomic_DNA"/>
</dbReference>
<dbReference type="InterPro" id="IPR035906">
    <property type="entry name" value="MetI-like_sf"/>
</dbReference>
<dbReference type="PROSITE" id="PS50928">
    <property type="entry name" value="ABC_TM1"/>
    <property type="match status" value="1"/>
</dbReference>
<dbReference type="SUPFAM" id="SSF160964">
    <property type="entry name" value="MalF N-terminal region-like"/>
    <property type="match status" value="1"/>
</dbReference>
<accession>A0ABX3IHM6</accession>
<sequence>MKKKAKYKIETFFLLSPFLILFAIFGLFPILHSFFMSFTNYSALSSDFDFVGLKNYIRAFHDEIFLKALKNTVIFVVGTIPFTTTFSLLLAVLINSKFLPLKDLFKAGFFLPSVISMVVISTIWMYLYSADGFFNKMLELFGSSPIPTSWLAHTKTALLSIMIMDIWAAIGYYTILFLAGLQSIPEQLYEAAEIDGASKSKMFFKITLPLLKPTLYFVIALNTIRSFQIFSEIFTMTGGGPMNATQTIVHYLYIVGFRNFEMGYASAIAYILVLIILTITLIQGRLLRSENI</sequence>
<evidence type="ECO:0000256" key="2">
    <source>
        <dbReference type="ARBA" id="ARBA00022448"/>
    </source>
</evidence>
<dbReference type="PANTHER" id="PTHR30193">
    <property type="entry name" value="ABC TRANSPORTER PERMEASE PROTEIN"/>
    <property type="match status" value="1"/>
</dbReference>
<evidence type="ECO:0000256" key="7">
    <source>
        <dbReference type="RuleBase" id="RU363032"/>
    </source>
</evidence>
<dbReference type="Proteomes" id="UP000242616">
    <property type="component" value="Unassembled WGS sequence"/>
</dbReference>
<feature type="domain" description="ABC transmembrane type-1" evidence="8">
    <location>
        <begin position="69"/>
        <end position="283"/>
    </location>
</feature>
<evidence type="ECO:0000256" key="1">
    <source>
        <dbReference type="ARBA" id="ARBA00004651"/>
    </source>
</evidence>
<dbReference type="Gene3D" id="1.10.3720.10">
    <property type="entry name" value="MetI-like"/>
    <property type="match status" value="1"/>
</dbReference>
<keyword evidence="10" id="KW-1185">Reference proteome</keyword>
<feature type="transmembrane region" description="Helical" evidence="7">
    <location>
        <begin position="73"/>
        <end position="95"/>
    </location>
</feature>
<keyword evidence="5 7" id="KW-1133">Transmembrane helix</keyword>
<protein>
    <submittedName>
        <fullName evidence="9">ABC transporter permease</fullName>
    </submittedName>
</protein>
<evidence type="ECO:0000256" key="6">
    <source>
        <dbReference type="ARBA" id="ARBA00023136"/>
    </source>
</evidence>
<dbReference type="SUPFAM" id="SSF161098">
    <property type="entry name" value="MetI-like"/>
    <property type="match status" value="1"/>
</dbReference>